<keyword evidence="1" id="KW-1133">Transmembrane helix</keyword>
<organism evidence="2">
    <name type="scientific">Ixodes ricinus</name>
    <name type="common">Common tick</name>
    <name type="synonym">Acarus ricinus</name>
    <dbReference type="NCBI Taxonomy" id="34613"/>
    <lineage>
        <taxon>Eukaryota</taxon>
        <taxon>Metazoa</taxon>
        <taxon>Ecdysozoa</taxon>
        <taxon>Arthropoda</taxon>
        <taxon>Chelicerata</taxon>
        <taxon>Arachnida</taxon>
        <taxon>Acari</taxon>
        <taxon>Parasitiformes</taxon>
        <taxon>Ixodida</taxon>
        <taxon>Ixodoidea</taxon>
        <taxon>Ixodidae</taxon>
        <taxon>Ixodinae</taxon>
        <taxon>Ixodes</taxon>
    </lineage>
</organism>
<proteinExistence type="predicted"/>
<evidence type="ECO:0000313" key="2">
    <source>
        <dbReference type="EMBL" id="MXU85139.1"/>
    </source>
</evidence>
<feature type="transmembrane region" description="Helical" evidence="1">
    <location>
        <begin position="45"/>
        <end position="67"/>
    </location>
</feature>
<sequence length="84" mass="9367">MLWKLAPVPALQHGTNDWHILFFRLLALLASLPATDVTALKSAGIMLVFASFSFADFTITVMNFVILNSIQERVKARESENMVS</sequence>
<name>A0A6B0TY76_IXORI</name>
<keyword evidence="1" id="KW-0812">Transmembrane</keyword>
<protein>
    <submittedName>
        <fullName evidence="2">Putative secreted protein</fullName>
    </submittedName>
</protein>
<keyword evidence="1" id="KW-0472">Membrane</keyword>
<dbReference type="EMBL" id="GIFC01003056">
    <property type="protein sequence ID" value="MXU85139.1"/>
    <property type="molecule type" value="Transcribed_RNA"/>
</dbReference>
<accession>A0A6B0TY76</accession>
<dbReference type="AlphaFoldDB" id="A0A6B0TY76"/>
<reference evidence="2" key="1">
    <citation type="submission" date="2019-12" db="EMBL/GenBank/DDBJ databases">
        <title>An insight into the sialome of adult female Ixodes ricinus ticks feeding for 6 days.</title>
        <authorList>
            <person name="Perner J."/>
            <person name="Ribeiro J.M.C."/>
        </authorList>
    </citation>
    <scope>NUCLEOTIDE SEQUENCE</scope>
    <source>
        <strain evidence="2">Semi-engorged</strain>
        <tissue evidence="2">Salivary glands</tissue>
    </source>
</reference>
<feature type="transmembrane region" description="Helical" evidence="1">
    <location>
        <begin position="21"/>
        <end position="39"/>
    </location>
</feature>
<evidence type="ECO:0000256" key="1">
    <source>
        <dbReference type="SAM" id="Phobius"/>
    </source>
</evidence>